<sequence>MILFDPTTGENMTLEVVKALNKDNYFTYLADGIAILALKEIQQYREIGTVEECREARERQNPEKVIDICGALGEKYGCPECGSSLDDTDLFAGNCKWCGQKLCK</sequence>
<comment type="caution">
    <text evidence="1">The sequence shown here is derived from an EMBL/GenBank/DDBJ whole genome shotgun (WGS) entry which is preliminary data.</text>
</comment>
<gene>
    <name evidence="1" type="ORF">RUMHYD_01746</name>
</gene>
<reference evidence="1 2" key="2">
    <citation type="submission" date="2009-02" db="EMBL/GenBank/DDBJ databases">
        <title>Draft genome sequence of Blautia hydrogenotrophica DSM 10507 (Ruminococcus hydrogenotrophicus DSM 10507).</title>
        <authorList>
            <person name="Sudarsanam P."/>
            <person name="Ley R."/>
            <person name="Guruge J."/>
            <person name="Turnbaugh P.J."/>
            <person name="Mahowald M."/>
            <person name="Liep D."/>
            <person name="Gordon J."/>
        </authorList>
    </citation>
    <scope>NUCLEOTIDE SEQUENCE [LARGE SCALE GENOMIC DNA]</scope>
    <source>
        <strain evidence="2">DSM 10507 / JCM 14656 / S5a33</strain>
    </source>
</reference>
<keyword evidence="2" id="KW-1185">Reference proteome</keyword>
<evidence type="ECO:0000313" key="1">
    <source>
        <dbReference type="EMBL" id="EEG49318.1"/>
    </source>
</evidence>
<organism evidence="1 2">
    <name type="scientific">Blautia hydrogenotrophica (strain DSM 10507 / JCM 14656 / S5a33)</name>
    <name type="common">Ruminococcus hydrogenotrophicus</name>
    <dbReference type="NCBI Taxonomy" id="476272"/>
    <lineage>
        <taxon>Bacteria</taxon>
        <taxon>Bacillati</taxon>
        <taxon>Bacillota</taxon>
        <taxon>Clostridia</taxon>
        <taxon>Lachnospirales</taxon>
        <taxon>Lachnospiraceae</taxon>
        <taxon>Blautia</taxon>
    </lineage>
</organism>
<dbReference type="AlphaFoldDB" id="C0CLM4"/>
<name>C0CLM4_BLAHS</name>
<evidence type="ECO:0000313" key="2">
    <source>
        <dbReference type="Proteomes" id="UP000003100"/>
    </source>
</evidence>
<dbReference type="Proteomes" id="UP000003100">
    <property type="component" value="Unassembled WGS sequence"/>
</dbReference>
<dbReference type="HOGENOM" id="CLU_2244727_0_0_9"/>
<proteinExistence type="predicted"/>
<dbReference type="PATRIC" id="fig|476272.21.peg.2121"/>
<accession>C0CLM4</accession>
<dbReference type="EMBL" id="ACBZ01000089">
    <property type="protein sequence ID" value="EEG49318.1"/>
    <property type="molecule type" value="Genomic_DNA"/>
</dbReference>
<protein>
    <submittedName>
        <fullName evidence="1">Uncharacterized protein</fullName>
    </submittedName>
</protein>
<reference evidence="1 2" key="1">
    <citation type="submission" date="2009-01" db="EMBL/GenBank/DDBJ databases">
        <authorList>
            <person name="Fulton L."/>
            <person name="Clifton S."/>
            <person name="Fulton B."/>
            <person name="Xu J."/>
            <person name="Minx P."/>
            <person name="Pepin K.H."/>
            <person name="Johnson M."/>
            <person name="Bhonagiri V."/>
            <person name="Nash W.E."/>
            <person name="Mardis E.R."/>
            <person name="Wilson R.K."/>
        </authorList>
    </citation>
    <scope>NUCLEOTIDE SEQUENCE [LARGE SCALE GENOMIC DNA]</scope>
    <source>
        <strain evidence="2">DSM 10507 / JCM 14656 / S5a33</strain>
    </source>
</reference>
<dbReference type="eggNOG" id="ENOG503285U">
    <property type="taxonomic scope" value="Bacteria"/>
</dbReference>